<evidence type="ECO:0000259" key="10">
    <source>
        <dbReference type="PROSITE" id="PS51779"/>
    </source>
</evidence>
<dbReference type="STRING" id="642780.SAMN04488570_0089"/>
<dbReference type="OrthoDB" id="9790760at2"/>
<comment type="subcellular location">
    <subcellularLocation>
        <location evidence="1">Membrane</location>
    </subcellularLocation>
</comment>
<evidence type="ECO:0000256" key="9">
    <source>
        <dbReference type="SAM" id="Phobius"/>
    </source>
</evidence>
<dbReference type="PANTHER" id="PTHR37820:SF1">
    <property type="entry name" value="CELL DIVISION PROTEIN FTSQ"/>
    <property type="match status" value="1"/>
</dbReference>
<dbReference type="Pfam" id="PF03799">
    <property type="entry name" value="FtsQ_DivIB_C"/>
    <property type="match status" value="1"/>
</dbReference>
<feature type="domain" description="POTRA" evidence="10">
    <location>
        <begin position="69"/>
        <end position="137"/>
    </location>
</feature>
<dbReference type="InterPro" id="IPR050487">
    <property type="entry name" value="FtsQ_DivIB"/>
</dbReference>
<keyword evidence="12" id="KW-1185">Reference proteome</keyword>
<organism evidence="11 12">
    <name type="scientific">Nocardioides scoriae</name>
    <dbReference type="NCBI Taxonomy" id="642780"/>
    <lineage>
        <taxon>Bacteria</taxon>
        <taxon>Bacillati</taxon>
        <taxon>Actinomycetota</taxon>
        <taxon>Actinomycetes</taxon>
        <taxon>Propionibacteriales</taxon>
        <taxon>Nocardioidaceae</taxon>
        <taxon>Nocardioides</taxon>
    </lineage>
</organism>
<gene>
    <name evidence="11" type="ORF">SAMN04488570_0089</name>
</gene>
<evidence type="ECO:0000256" key="3">
    <source>
        <dbReference type="ARBA" id="ARBA00022618"/>
    </source>
</evidence>
<dbReference type="PANTHER" id="PTHR37820">
    <property type="entry name" value="CELL DIVISION PROTEIN DIVIB"/>
    <property type="match status" value="1"/>
</dbReference>
<proteinExistence type="predicted"/>
<feature type="compositionally biased region" description="Basic residues" evidence="8">
    <location>
        <begin position="1"/>
        <end position="11"/>
    </location>
</feature>
<name>A0A1H1L7Q8_9ACTN</name>
<accession>A0A1H1L7Q8</accession>
<reference evidence="12" key="1">
    <citation type="submission" date="2016-10" db="EMBL/GenBank/DDBJ databases">
        <authorList>
            <person name="Varghese N."/>
            <person name="Submissions S."/>
        </authorList>
    </citation>
    <scope>NUCLEOTIDE SEQUENCE [LARGE SCALE GENOMIC DNA]</scope>
    <source>
        <strain evidence="12">DSM 22127</strain>
    </source>
</reference>
<dbReference type="AlphaFoldDB" id="A0A1H1L7Q8"/>
<dbReference type="InterPro" id="IPR013685">
    <property type="entry name" value="POTRA_FtsQ_type"/>
</dbReference>
<keyword evidence="6 9" id="KW-0472">Membrane</keyword>
<keyword evidence="2" id="KW-1003">Cell membrane</keyword>
<sequence>MGWRDRFRRTPRVPSSTGPDEPTVRLARYDFARRRHQGRRRLLRHVALVVVVALVVGLGAWAVLFSSLLTARGAEVVGAGDLSPSRVESAADVPTGTPLARVDVGAIRTRVEAIPGVRSADVSRSWPHTVHIEVTPRTPVAVLERGDTLRALDADGVVFGSYAKRPRGLPLVEAAASADDEALVEAAGVVASLPEDVAARTATVEVGSVDEISLVLTSGRRVVWGSAEQSATKADVLAVVLPKLPKDVEEIDVSVPGRLTTR</sequence>
<dbReference type="RefSeq" id="WP_091725037.1">
    <property type="nucleotide sequence ID" value="NZ_LT629757.1"/>
</dbReference>
<keyword evidence="3 11" id="KW-0132">Cell division</keyword>
<dbReference type="InterPro" id="IPR034746">
    <property type="entry name" value="POTRA"/>
</dbReference>
<dbReference type="InterPro" id="IPR005548">
    <property type="entry name" value="Cell_div_FtsQ/DivIB_C"/>
</dbReference>
<evidence type="ECO:0000256" key="4">
    <source>
        <dbReference type="ARBA" id="ARBA00022692"/>
    </source>
</evidence>
<dbReference type="PROSITE" id="PS51779">
    <property type="entry name" value="POTRA"/>
    <property type="match status" value="1"/>
</dbReference>
<evidence type="ECO:0000313" key="11">
    <source>
        <dbReference type="EMBL" id="SDR70568.1"/>
    </source>
</evidence>
<feature type="region of interest" description="Disordered" evidence="8">
    <location>
        <begin position="1"/>
        <end position="21"/>
    </location>
</feature>
<evidence type="ECO:0000256" key="8">
    <source>
        <dbReference type="SAM" id="MobiDB-lite"/>
    </source>
</evidence>
<evidence type="ECO:0000313" key="12">
    <source>
        <dbReference type="Proteomes" id="UP000198859"/>
    </source>
</evidence>
<dbReference type="Pfam" id="PF08478">
    <property type="entry name" value="POTRA_1"/>
    <property type="match status" value="1"/>
</dbReference>
<dbReference type="EMBL" id="LT629757">
    <property type="protein sequence ID" value="SDR70568.1"/>
    <property type="molecule type" value="Genomic_DNA"/>
</dbReference>
<dbReference type="GO" id="GO:0005886">
    <property type="term" value="C:plasma membrane"/>
    <property type="evidence" value="ECO:0007669"/>
    <property type="project" value="TreeGrafter"/>
</dbReference>
<evidence type="ECO:0000256" key="5">
    <source>
        <dbReference type="ARBA" id="ARBA00022989"/>
    </source>
</evidence>
<keyword evidence="7" id="KW-0131">Cell cycle</keyword>
<dbReference type="Proteomes" id="UP000198859">
    <property type="component" value="Chromosome I"/>
</dbReference>
<keyword evidence="4 9" id="KW-0812">Transmembrane</keyword>
<evidence type="ECO:0000256" key="2">
    <source>
        <dbReference type="ARBA" id="ARBA00022475"/>
    </source>
</evidence>
<evidence type="ECO:0000256" key="1">
    <source>
        <dbReference type="ARBA" id="ARBA00004370"/>
    </source>
</evidence>
<evidence type="ECO:0000256" key="7">
    <source>
        <dbReference type="ARBA" id="ARBA00023306"/>
    </source>
</evidence>
<keyword evidence="5 9" id="KW-1133">Transmembrane helix</keyword>
<feature type="transmembrane region" description="Helical" evidence="9">
    <location>
        <begin position="42"/>
        <end position="64"/>
    </location>
</feature>
<dbReference type="Gene3D" id="3.10.20.310">
    <property type="entry name" value="membrane protein fhac"/>
    <property type="match status" value="1"/>
</dbReference>
<protein>
    <submittedName>
        <fullName evidence="11">Cell division protein FtsQ</fullName>
    </submittedName>
</protein>
<dbReference type="GO" id="GO:0051301">
    <property type="term" value="P:cell division"/>
    <property type="evidence" value="ECO:0007669"/>
    <property type="project" value="UniProtKB-KW"/>
</dbReference>
<evidence type="ECO:0000256" key="6">
    <source>
        <dbReference type="ARBA" id="ARBA00023136"/>
    </source>
</evidence>